<keyword evidence="3" id="KW-1185">Reference proteome</keyword>
<dbReference type="Proteomes" id="UP000603708">
    <property type="component" value="Unassembled WGS sequence"/>
</dbReference>
<reference evidence="2" key="2">
    <citation type="submission" date="2020-09" db="EMBL/GenBank/DDBJ databases">
        <authorList>
            <person name="Sun Q."/>
            <person name="Ohkuma M."/>
        </authorList>
    </citation>
    <scope>NUCLEOTIDE SEQUENCE</scope>
    <source>
        <strain evidence="2">JCM 5069</strain>
    </source>
</reference>
<gene>
    <name evidence="2" type="ORF">GCM10018793_39930</name>
</gene>
<sequence>MPADPPSPDTRGPSALPSPIRPSGGCTQMRSPLEYLSPVHAFFRFAEKVDFRRI</sequence>
<name>A0A919GC54_9ACTN</name>
<accession>A0A919GC54</accession>
<evidence type="ECO:0000313" key="2">
    <source>
        <dbReference type="EMBL" id="GHH81770.1"/>
    </source>
</evidence>
<reference evidence="2" key="1">
    <citation type="journal article" date="2014" name="Int. J. Syst. Evol. Microbiol.">
        <title>Complete genome sequence of Corynebacterium casei LMG S-19264T (=DSM 44701T), isolated from a smear-ripened cheese.</title>
        <authorList>
            <consortium name="US DOE Joint Genome Institute (JGI-PGF)"/>
            <person name="Walter F."/>
            <person name="Albersmeier A."/>
            <person name="Kalinowski J."/>
            <person name="Ruckert C."/>
        </authorList>
    </citation>
    <scope>NUCLEOTIDE SEQUENCE</scope>
    <source>
        <strain evidence="2">JCM 5069</strain>
    </source>
</reference>
<protein>
    <submittedName>
        <fullName evidence="2">Uncharacterized protein</fullName>
    </submittedName>
</protein>
<evidence type="ECO:0000313" key="3">
    <source>
        <dbReference type="Proteomes" id="UP000603708"/>
    </source>
</evidence>
<dbReference type="AlphaFoldDB" id="A0A919GC54"/>
<comment type="caution">
    <text evidence="2">The sequence shown here is derived from an EMBL/GenBank/DDBJ whole genome shotgun (WGS) entry which is preliminary data.</text>
</comment>
<organism evidence="2 3">
    <name type="scientific">Streptomyces sulfonofaciens</name>
    <dbReference type="NCBI Taxonomy" id="68272"/>
    <lineage>
        <taxon>Bacteria</taxon>
        <taxon>Bacillati</taxon>
        <taxon>Actinomycetota</taxon>
        <taxon>Actinomycetes</taxon>
        <taxon>Kitasatosporales</taxon>
        <taxon>Streptomycetaceae</taxon>
        <taxon>Streptomyces</taxon>
    </lineage>
</organism>
<proteinExistence type="predicted"/>
<feature type="region of interest" description="Disordered" evidence="1">
    <location>
        <begin position="1"/>
        <end position="29"/>
    </location>
</feature>
<dbReference type="EMBL" id="BNCD01000011">
    <property type="protein sequence ID" value="GHH81770.1"/>
    <property type="molecule type" value="Genomic_DNA"/>
</dbReference>
<evidence type="ECO:0000256" key="1">
    <source>
        <dbReference type="SAM" id="MobiDB-lite"/>
    </source>
</evidence>